<dbReference type="Proteomes" id="UP001589692">
    <property type="component" value="Unassembled WGS sequence"/>
</dbReference>
<comment type="caution">
    <text evidence="2">The sequence shown here is derived from an EMBL/GenBank/DDBJ whole genome shotgun (WGS) entry which is preliminary data.</text>
</comment>
<dbReference type="RefSeq" id="WP_377264834.1">
    <property type="nucleotide sequence ID" value="NZ_JBHMAA010000032.1"/>
</dbReference>
<name>A0ABV6AN98_9HYPH</name>
<keyword evidence="1" id="KW-1133">Transmembrane helix</keyword>
<evidence type="ECO:0000313" key="2">
    <source>
        <dbReference type="EMBL" id="MFB9952017.1"/>
    </source>
</evidence>
<feature type="transmembrane region" description="Helical" evidence="1">
    <location>
        <begin position="65"/>
        <end position="83"/>
    </location>
</feature>
<sequence length="91" mass="10261">MTPQSDDMDLRPRMVRVEHDLTDHHRRLTELEKHRQTADIADARRDEQWANMLAKIDAIDGNIKWVVKLIIGGIIAGAVGFMLKGGFSLPG</sequence>
<keyword evidence="3" id="KW-1185">Reference proteome</keyword>
<keyword evidence="1" id="KW-0812">Transmembrane</keyword>
<organism evidence="2 3">
    <name type="scientific">Rhizobium puerariae</name>
    <dbReference type="NCBI Taxonomy" id="1585791"/>
    <lineage>
        <taxon>Bacteria</taxon>
        <taxon>Pseudomonadati</taxon>
        <taxon>Pseudomonadota</taxon>
        <taxon>Alphaproteobacteria</taxon>
        <taxon>Hyphomicrobiales</taxon>
        <taxon>Rhizobiaceae</taxon>
        <taxon>Rhizobium/Agrobacterium group</taxon>
        <taxon>Rhizobium</taxon>
    </lineage>
</organism>
<reference evidence="2 3" key="1">
    <citation type="submission" date="2024-09" db="EMBL/GenBank/DDBJ databases">
        <authorList>
            <person name="Sun Q."/>
            <person name="Mori K."/>
        </authorList>
    </citation>
    <scope>NUCLEOTIDE SEQUENCE [LARGE SCALE GENOMIC DNA]</scope>
    <source>
        <strain evidence="2 3">TBRC 4938</strain>
    </source>
</reference>
<evidence type="ECO:0000313" key="3">
    <source>
        <dbReference type="Proteomes" id="UP001589692"/>
    </source>
</evidence>
<protein>
    <submittedName>
        <fullName evidence="2">Hemolysin XhlA family protein</fullName>
    </submittedName>
</protein>
<proteinExistence type="predicted"/>
<evidence type="ECO:0000256" key="1">
    <source>
        <dbReference type="SAM" id="Phobius"/>
    </source>
</evidence>
<dbReference type="Pfam" id="PF10779">
    <property type="entry name" value="XhlA"/>
    <property type="match status" value="1"/>
</dbReference>
<keyword evidence="1" id="KW-0472">Membrane</keyword>
<gene>
    <name evidence="2" type="ORF">ACFFP0_24475</name>
</gene>
<dbReference type="EMBL" id="JBHMAA010000032">
    <property type="protein sequence ID" value="MFB9952017.1"/>
    <property type="molecule type" value="Genomic_DNA"/>
</dbReference>
<dbReference type="InterPro" id="IPR019715">
    <property type="entry name" value="Haemolysin_XhlA"/>
</dbReference>
<accession>A0ABV6AN98</accession>